<dbReference type="Proteomes" id="UP000887580">
    <property type="component" value="Unplaced"/>
</dbReference>
<organism evidence="1 2">
    <name type="scientific">Panagrolaimus sp. PS1159</name>
    <dbReference type="NCBI Taxonomy" id="55785"/>
    <lineage>
        <taxon>Eukaryota</taxon>
        <taxon>Metazoa</taxon>
        <taxon>Ecdysozoa</taxon>
        <taxon>Nematoda</taxon>
        <taxon>Chromadorea</taxon>
        <taxon>Rhabditida</taxon>
        <taxon>Tylenchina</taxon>
        <taxon>Panagrolaimomorpha</taxon>
        <taxon>Panagrolaimoidea</taxon>
        <taxon>Panagrolaimidae</taxon>
        <taxon>Panagrolaimus</taxon>
    </lineage>
</organism>
<evidence type="ECO:0000313" key="2">
    <source>
        <dbReference type="WBParaSite" id="PS1159_v2.g1341.t1"/>
    </source>
</evidence>
<accession>A0AC35F397</accession>
<proteinExistence type="predicted"/>
<name>A0AC35F397_9BILA</name>
<sequence>MDRHLTLFFFAAFAAAFFIVDAWVPGTIEYSSFSQGNYTFNGKIICLNNNSIGDEAKVTLYKVDNSTAMDFVGEAKIVTYTLHDENMFADIAA</sequence>
<dbReference type="WBParaSite" id="PS1159_v2.g1341.t1">
    <property type="protein sequence ID" value="PS1159_v2.g1341.t1"/>
    <property type="gene ID" value="PS1159_v2.g1341"/>
</dbReference>
<evidence type="ECO:0000313" key="1">
    <source>
        <dbReference type="Proteomes" id="UP000887580"/>
    </source>
</evidence>
<reference evidence="2" key="1">
    <citation type="submission" date="2022-11" db="UniProtKB">
        <authorList>
            <consortium name="WormBaseParasite"/>
        </authorList>
    </citation>
    <scope>IDENTIFICATION</scope>
</reference>
<protein>
    <submittedName>
        <fullName evidence="2">Uncharacterized protein</fullName>
    </submittedName>
</protein>